<proteinExistence type="inferred from homology"/>
<evidence type="ECO:0000256" key="1">
    <source>
        <dbReference type="ARBA" id="ARBA00009677"/>
    </source>
</evidence>
<evidence type="ECO:0000256" key="2">
    <source>
        <dbReference type="SAM" id="MobiDB-lite"/>
    </source>
</evidence>
<dbReference type="Pfam" id="PF06429">
    <property type="entry name" value="Flg_bbr_C"/>
    <property type="match status" value="1"/>
</dbReference>
<feature type="domain" description="Flagellar basal-body/hook protein C-terminal" evidence="3">
    <location>
        <begin position="88"/>
        <end position="130"/>
    </location>
</feature>
<name>A0A161JMP1_9HYPH</name>
<dbReference type="RefSeq" id="WP_096486591.1">
    <property type="nucleotide sequence ID" value="NZ_AP014809.1"/>
</dbReference>
<evidence type="ECO:0000313" key="4">
    <source>
        <dbReference type="EMBL" id="BAU92718.1"/>
    </source>
</evidence>
<feature type="region of interest" description="Disordered" evidence="2">
    <location>
        <begin position="73"/>
        <end position="94"/>
    </location>
</feature>
<protein>
    <submittedName>
        <fullName evidence="5">Flagellar basal-body rod protein FlgC</fullName>
    </submittedName>
</protein>
<keyword evidence="5" id="KW-0969">Cilium</keyword>
<dbReference type="Proteomes" id="UP000469949">
    <property type="component" value="Unassembled WGS sequence"/>
</dbReference>
<dbReference type="AlphaFoldDB" id="A0A161JMP1"/>
<dbReference type="EMBL" id="WEKV01000014">
    <property type="protein sequence ID" value="KAB7783948.1"/>
    <property type="molecule type" value="Genomic_DNA"/>
</dbReference>
<evidence type="ECO:0000259" key="3">
    <source>
        <dbReference type="Pfam" id="PF06429"/>
    </source>
</evidence>
<dbReference type="EMBL" id="AP014809">
    <property type="protein sequence ID" value="BAU92718.1"/>
    <property type="molecule type" value="Genomic_DNA"/>
</dbReference>
<dbReference type="Proteomes" id="UP000218288">
    <property type="component" value="Chromosome"/>
</dbReference>
<reference evidence="4 6" key="1">
    <citation type="journal article" date="2016" name="Genome Announc.">
        <title>Complete Genome Sequence of Methylobacterium populi P-1M, Isolated from Pink-Pigmented Household Biofilm.</title>
        <authorList>
            <person name="Morohoshi T."/>
            <person name="Ikeda T."/>
        </authorList>
    </citation>
    <scope>NUCLEOTIDE SEQUENCE [LARGE SCALE GENOMIC DNA]</scope>
    <source>
        <strain evidence="4 6">P-1M</strain>
    </source>
</reference>
<evidence type="ECO:0000313" key="5">
    <source>
        <dbReference type="EMBL" id="KAB7783948.1"/>
    </source>
</evidence>
<organism evidence="4 6">
    <name type="scientific">Methylorubrum populi</name>
    <dbReference type="NCBI Taxonomy" id="223967"/>
    <lineage>
        <taxon>Bacteria</taxon>
        <taxon>Pseudomonadati</taxon>
        <taxon>Pseudomonadota</taxon>
        <taxon>Alphaproteobacteria</taxon>
        <taxon>Hyphomicrobiales</taxon>
        <taxon>Methylobacteriaceae</taxon>
        <taxon>Methylorubrum</taxon>
    </lineage>
</organism>
<evidence type="ECO:0000313" key="7">
    <source>
        <dbReference type="Proteomes" id="UP000469949"/>
    </source>
</evidence>
<dbReference type="OrthoDB" id="9813951at2"/>
<comment type="similarity">
    <text evidence="1">Belongs to the flagella basal body rod proteins family.</text>
</comment>
<gene>
    <name evidence="5" type="ORF">F8B43_3871</name>
    <name evidence="4" type="ORF">MPPM_4113</name>
</gene>
<keyword evidence="5" id="KW-0966">Cell projection</keyword>
<evidence type="ECO:0000313" key="6">
    <source>
        <dbReference type="Proteomes" id="UP000218288"/>
    </source>
</evidence>
<accession>A0A161JMP1</accession>
<sequence length="134" mass="14507">MKEDISGPSLASAALRIHQGRMRVSVENIANARSTASAPDGEPYRRKIAVFEPITGNTEEAPAIRIVRDKTEFPTVHSPGHPAADAGGNLKLPNVRPTVEMSELRSAMRAYEANLRTIATFDDLKGKTLALLKS</sequence>
<keyword evidence="5" id="KW-0282">Flagellum</keyword>
<dbReference type="InterPro" id="IPR010930">
    <property type="entry name" value="Flg_bb/hook_C_dom"/>
</dbReference>
<reference evidence="5 7" key="2">
    <citation type="submission" date="2019-10" db="EMBL/GenBank/DDBJ databases">
        <title>Draft Genome Sequence of the Caffeine Degrading Methylotroph Methylorubrum populi PINKEL.</title>
        <authorList>
            <person name="Dawson S.C."/>
            <person name="Zhang X."/>
            <person name="Wright M.E."/>
            <person name="Sharma G."/>
            <person name="Langner J.T."/>
            <person name="Ditty J.L."/>
            <person name="Subuyuj G.A."/>
        </authorList>
    </citation>
    <scope>NUCLEOTIDE SEQUENCE [LARGE SCALE GENOMIC DNA]</scope>
    <source>
        <strain evidence="5 7">Pinkel</strain>
    </source>
</reference>